<dbReference type="Pfam" id="PF00225">
    <property type="entry name" value="Kinesin"/>
    <property type="match status" value="1"/>
</dbReference>
<dbReference type="Gene3D" id="3.40.850.10">
    <property type="entry name" value="Kinesin motor domain"/>
    <property type="match status" value="1"/>
</dbReference>
<feature type="compositionally biased region" description="Polar residues" evidence="9">
    <location>
        <begin position="1"/>
        <end position="21"/>
    </location>
</feature>
<keyword evidence="12" id="KW-1185">Reference proteome</keyword>
<gene>
    <name evidence="11" type="ORF">DEO72_LG5g234</name>
</gene>
<dbReference type="InterPro" id="IPR027640">
    <property type="entry name" value="Kinesin-like_fam"/>
</dbReference>
<evidence type="ECO:0000256" key="5">
    <source>
        <dbReference type="ARBA" id="ARBA00023054"/>
    </source>
</evidence>
<dbReference type="GO" id="GO:0007018">
    <property type="term" value="P:microtubule-based movement"/>
    <property type="evidence" value="ECO:0007669"/>
    <property type="project" value="InterPro"/>
</dbReference>
<dbReference type="AlphaFoldDB" id="A0A4D6LUS1"/>
<keyword evidence="3 7" id="KW-0547">Nucleotide-binding</keyword>
<sequence length="1230" mass="141262">MYEVMSQQNSPIVMNPPSINHNIEPRDLSNSGSRVNSPQRKVLSGTKLQRVLHTPLMTEPSTTLGSNKFPEVFRVKQGSHADHPSAKISELMKSTSLDNAPTQSLLSVVNGILEESVERRNGEIPQRVACLLRKVVQEIERRISTQAEHLKTQNNIFKAREEKYHSRIRVLEALASGTEEEKESERVEKEEKKVDELKQTRMTKMQEEKENDVNLIKNTKREEKRECDNKEVIRYIKELKDKTKEISTLKQKLETMKKTYEVQCSEMEQKTKEGNGADGKENNRYINELEDKTMEISTLKQKLETMKKMCEEQRLQLEAKAEEGKMTHDRDVIKVLEEKNMEISTLKQKLEKLETMAITYEVQCSQLKAKVEEKNMTDGPDSIRYIKELEDKNMEISTLKQKLEKLETMSKTYEVQCSQLKAKVEEKNMTEGTDPIRYIKELEDKNMEISTLKKKLETMKKEYEVQCSQLEAKVEEEKREEGKEVSRYIKELEDKEMEISAMRQRLETVTKTYEVQCSQLKEKAEEEKMANGNEAISYIKQLEDKNKEISAYKQELETMKKTYEVQCSQLKAKTEEEKIASGNETIRYIKELEEKNMEILAFKQELETMKKTHEVECSQLKANAEEEKITNGREIIKYTKDLEDKNMEILAFKKELETTKETYEEQCSELKAKAQDEKMANEKEIMKYMKEVEDKSMEISSFKQELETTKKSHEVQCSQWEAKVEAGKEELKQKSQEYENLMEKLRNKIKENETIYESKYQKWVQKENQIRKDVNFQFSSIKTLKLSWESIKQDALKEQKIYSEECKKIGLNLKPLVDAAENYQIVLAENRKLFNEVQELKGNIRVYCRLRPFLPGQKEKQTIVEHIGETELVVANPSKQGKEGLRSFKFNKVFGPTSTQAGVYGDIQAFIRSVLDGYNVCIFAYGQTGSGKTYTMSGPNNPTPESVGVNYRALNDLFSISTSRKSSIEYEIGVQVIEIYNEQHVMSLNDGFLDLHTLGILNHAQPNGLAVPDATMQPVKTTEDVIKLMDIGLKNRAKGSTAMNERSSRSHSVVSIHVRGMDKKSGSTLFGNLHLVDLAGSERVDRSEVVGDRLKEAQHINKSLSALGDVIFALSQKSAHVPYRNSKLTQLLQTSLGGQAKTLMLVQINSDVKSFSESLSTLKFAERVSGIELGAAKSSKEGRDVRELMEQVASLKDTILVKDEEIEKLQLLKDLKNVYPGANSENVETA</sequence>
<evidence type="ECO:0000256" key="3">
    <source>
        <dbReference type="ARBA" id="ARBA00022741"/>
    </source>
</evidence>
<keyword evidence="6 7" id="KW-0505">Motor protein</keyword>
<dbReference type="GO" id="GO:0003777">
    <property type="term" value="F:microtubule motor activity"/>
    <property type="evidence" value="ECO:0007669"/>
    <property type="project" value="InterPro"/>
</dbReference>
<evidence type="ECO:0000313" key="12">
    <source>
        <dbReference type="Proteomes" id="UP000501690"/>
    </source>
</evidence>
<evidence type="ECO:0000256" key="2">
    <source>
        <dbReference type="ARBA" id="ARBA00022701"/>
    </source>
</evidence>
<dbReference type="Proteomes" id="UP000501690">
    <property type="component" value="Linkage Group LG5"/>
</dbReference>
<evidence type="ECO:0000256" key="9">
    <source>
        <dbReference type="SAM" id="MobiDB-lite"/>
    </source>
</evidence>
<evidence type="ECO:0000313" key="11">
    <source>
        <dbReference type="EMBL" id="QCD92173.1"/>
    </source>
</evidence>
<dbReference type="GO" id="GO:0008017">
    <property type="term" value="F:microtubule binding"/>
    <property type="evidence" value="ECO:0007669"/>
    <property type="project" value="InterPro"/>
</dbReference>
<dbReference type="SUPFAM" id="SSF52540">
    <property type="entry name" value="P-loop containing nucleoside triphosphate hydrolases"/>
    <property type="match status" value="1"/>
</dbReference>
<dbReference type="InterPro" id="IPR001752">
    <property type="entry name" value="Kinesin_motor_dom"/>
</dbReference>
<keyword evidence="5 8" id="KW-0175">Coiled coil</keyword>
<dbReference type="EMBL" id="CP039349">
    <property type="protein sequence ID" value="QCD92173.1"/>
    <property type="molecule type" value="Genomic_DNA"/>
</dbReference>
<feature type="region of interest" description="Disordered" evidence="9">
    <location>
        <begin position="1"/>
        <end position="43"/>
    </location>
</feature>
<dbReference type="FunFam" id="3.40.850.10:FF:000044">
    <property type="entry name" value="p-loop containing nucleoside triphosphate hydrolases superfamily protein"/>
    <property type="match status" value="1"/>
</dbReference>
<evidence type="ECO:0000256" key="4">
    <source>
        <dbReference type="ARBA" id="ARBA00022840"/>
    </source>
</evidence>
<evidence type="ECO:0000256" key="6">
    <source>
        <dbReference type="ARBA" id="ARBA00023175"/>
    </source>
</evidence>
<accession>A0A4D6LUS1</accession>
<evidence type="ECO:0000259" key="10">
    <source>
        <dbReference type="PROSITE" id="PS50067"/>
    </source>
</evidence>
<dbReference type="InterPro" id="IPR036961">
    <property type="entry name" value="Kinesin_motor_dom_sf"/>
</dbReference>
<feature type="compositionally biased region" description="Polar residues" evidence="9">
    <location>
        <begin position="28"/>
        <end position="39"/>
    </location>
</feature>
<keyword evidence="4 7" id="KW-0067">ATP-binding</keyword>
<dbReference type="Gene3D" id="1.20.5.170">
    <property type="match status" value="10"/>
</dbReference>
<feature type="domain" description="Kinesin motor" evidence="10">
    <location>
        <begin position="843"/>
        <end position="1171"/>
    </location>
</feature>
<dbReference type="PANTHER" id="PTHR47972">
    <property type="entry name" value="KINESIN-LIKE PROTEIN KLP-3"/>
    <property type="match status" value="1"/>
</dbReference>
<dbReference type="SMART" id="SM00129">
    <property type="entry name" value="KISc"/>
    <property type="match status" value="1"/>
</dbReference>
<dbReference type="PANTHER" id="PTHR47972:SF57">
    <property type="entry name" value="P-LOOP NUCLEOSIDE TRIPHOSPHATE HYDROLASE SUPERFAMILY PROTEIN"/>
    <property type="match status" value="1"/>
</dbReference>
<name>A0A4D6LUS1_VIGUN</name>
<evidence type="ECO:0000256" key="7">
    <source>
        <dbReference type="PROSITE-ProRule" id="PRU00283"/>
    </source>
</evidence>
<dbReference type="PROSITE" id="PS50067">
    <property type="entry name" value="KINESIN_MOTOR_2"/>
    <property type="match status" value="1"/>
</dbReference>
<feature type="coiled-coil region" evidence="8">
    <location>
        <begin position="180"/>
        <end position="755"/>
    </location>
</feature>
<protein>
    <submittedName>
        <fullName evidence="11">Kinesin family member C2/C3</fullName>
    </submittedName>
</protein>
<keyword evidence="2" id="KW-0493">Microtubule</keyword>
<proteinExistence type="inferred from homology"/>
<evidence type="ECO:0000256" key="8">
    <source>
        <dbReference type="SAM" id="Coils"/>
    </source>
</evidence>
<comment type="similarity">
    <text evidence="1">Belongs to the TRAFAC class myosin-kinesin ATPase superfamily. Kinesin family. KIN-14 subfamily.</text>
</comment>
<evidence type="ECO:0000256" key="1">
    <source>
        <dbReference type="ARBA" id="ARBA00010899"/>
    </source>
</evidence>
<feature type="binding site" evidence="7">
    <location>
        <begin position="926"/>
        <end position="933"/>
    </location>
    <ligand>
        <name>ATP</name>
        <dbReference type="ChEBI" id="CHEBI:30616"/>
    </ligand>
</feature>
<dbReference type="GO" id="GO:0005524">
    <property type="term" value="F:ATP binding"/>
    <property type="evidence" value="ECO:0007669"/>
    <property type="project" value="UniProtKB-UniRule"/>
</dbReference>
<dbReference type="InterPro" id="IPR027417">
    <property type="entry name" value="P-loop_NTPase"/>
</dbReference>
<reference evidence="11 12" key="1">
    <citation type="submission" date="2019-04" db="EMBL/GenBank/DDBJ databases">
        <title>An improved genome assembly and genetic linkage map for asparagus bean, Vigna unguiculata ssp. sesquipedialis.</title>
        <authorList>
            <person name="Xia Q."/>
            <person name="Zhang R."/>
            <person name="Dong Y."/>
        </authorList>
    </citation>
    <scope>NUCLEOTIDE SEQUENCE [LARGE SCALE GENOMIC DNA]</scope>
    <source>
        <tissue evidence="11">Leaf</tissue>
    </source>
</reference>
<organism evidence="11 12">
    <name type="scientific">Vigna unguiculata</name>
    <name type="common">Cowpea</name>
    <dbReference type="NCBI Taxonomy" id="3917"/>
    <lineage>
        <taxon>Eukaryota</taxon>
        <taxon>Viridiplantae</taxon>
        <taxon>Streptophyta</taxon>
        <taxon>Embryophyta</taxon>
        <taxon>Tracheophyta</taxon>
        <taxon>Spermatophyta</taxon>
        <taxon>Magnoliopsida</taxon>
        <taxon>eudicotyledons</taxon>
        <taxon>Gunneridae</taxon>
        <taxon>Pentapetalae</taxon>
        <taxon>rosids</taxon>
        <taxon>fabids</taxon>
        <taxon>Fabales</taxon>
        <taxon>Fabaceae</taxon>
        <taxon>Papilionoideae</taxon>
        <taxon>50 kb inversion clade</taxon>
        <taxon>NPAAA clade</taxon>
        <taxon>indigoferoid/millettioid clade</taxon>
        <taxon>Phaseoleae</taxon>
        <taxon>Vigna</taxon>
    </lineage>
</organism>
<dbReference type="PRINTS" id="PR00380">
    <property type="entry name" value="KINESINHEAVY"/>
</dbReference>
<dbReference type="GO" id="GO:0005874">
    <property type="term" value="C:microtubule"/>
    <property type="evidence" value="ECO:0007669"/>
    <property type="project" value="UniProtKB-KW"/>
</dbReference>